<dbReference type="InterPro" id="IPR043132">
    <property type="entry name" value="BCAT-like_C"/>
</dbReference>
<evidence type="ECO:0000313" key="2">
    <source>
        <dbReference type="EMBL" id="PSC71418.1"/>
    </source>
</evidence>
<reference evidence="2 3" key="1">
    <citation type="journal article" date="2018" name="Plant J.">
        <title>Genome sequences of Chlorella sorokiniana UTEX 1602 and Micractinium conductrix SAG 241.80: implications to maltose excretion by a green alga.</title>
        <authorList>
            <person name="Arriola M.B."/>
            <person name="Velmurugan N."/>
            <person name="Zhang Y."/>
            <person name="Plunkett M.H."/>
            <person name="Hondzo H."/>
            <person name="Barney B.M."/>
        </authorList>
    </citation>
    <scope>NUCLEOTIDE SEQUENCE [LARGE SCALE GENOMIC DNA]</scope>
    <source>
        <strain evidence="2 3">SAG 241.80</strain>
    </source>
</reference>
<keyword evidence="3" id="KW-1185">Reference proteome</keyword>
<evidence type="ECO:0000313" key="3">
    <source>
        <dbReference type="Proteomes" id="UP000239649"/>
    </source>
</evidence>
<dbReference type="PANTHER" id="PTHR47703:SF2">
    <property type="entry name" value="D-AMINOACID AMINOTRANSFERASE-LIKE PLP-DEPENDENT ENZYMES SUPERFAMILY PROTEIN"/>
    <property type="match status" value="1"/>
</dbReference>
<dbReference type="Proteomes" id="UP000239649">
    <property type="component" value="Unassembled WGS sequence"/>
</dbReference>
<dbReference type="InterPro" id="IPR001544">
    <property type="entry name" value="Aminotrans_IV"/>
</dbReference>
<comment type="caution">
    <text evidence="2">The sequence shown here is derived from an EMBL/GenBank/DDBJ whole genome shotgun (WGS) entry which is preliminary data.</text>
</comment>
<organism evidence="2 3">
    <name type="scientific">Micractinium conductrix</name>
    <dbReference type="NCBI Taxonomy" id="554055"/>
    <lineage>
        <taxon>Eukaryota</taxon>
        <taxon>Viridiplantae</taxon>
        <taxon>Chlorophyta</taxon>
        <taxon>core chlorophytes</taxon>
        <taxon>Trebouxiophyceae</taxon>
        <taxon>Chlorellales</taxon>
        <taxon>Chlorellaceae</taxon>
        <taxon>Chlorella clade</taxon>
        <taxon>Micractinium</taxon>
    </lineage>
</organism>
<protein>
    <submittedName>
        <fullName evidence="2">Uncharacterized protein</fullName>
    </submittedName>
</protein>
<dbReference type="InterPro" id="IPR036038">
    <property type="entry name" value="Aminotransferase-like"/>
</dbReference>
<dbReference type="AlphaFoldDB" id="A0A2P6VBG6"/>
<accession>A0A2P6VBG6</accession>
<proteinExistence type="predicted"/>
<dbReference type="SUPFAM" id="SSF56752">
    <property type="entry name" value="D-aminoacid aminotransferase-like PLP-dependent enzymes"/>
    <property type="match status" value="1"/>
</dbReference>
<dbReference type="PANTHER" id="PTHR47703">
    <property type="entry name" value="D-AMINOACID AMINOTRANSFERASE-LIKE PLP-DEPENDENT ENZYMES SUPERFAMILY PROTEIN"/>
    <property type="match status" value="1"/>
</dbReference>
<dbReference type="Gene3D" id="3.20.10.10">
    <property type="entry name" value="D-amino Acid Aminotransferase, subunit A, domain 2"/>
    <property type="match status" value="1"/>
</dbReference>
<evidence type="ECO:0000256" key="1">
    <source>
        <dbReference type="SAM" id="MobiDB-lite"/>
    </source>
</evidence>
<dbReference type="OrthoDB" id="511368at2759"/>
<sequence>MSASSAAPVPPAPLGPSPKEFLLSTPRGAYTTLCVRRCTDGSGGGGIDATASSSSADPLSGLELIDWRTHLERLVRSLRAMHAALDGAYARYYGWLEASGTTQPAALQQLVAPAVKAALVAAALAEPAAQHLMLVLVLPPAPDQPCGLAVHALAVACAAPGSAPGSAVVLGGPRGVPEGKDSGWVAQRAPLELLRPPGAAEVLLCTAEGRLLEGLVTNLFVVVADEAASASRSAEGGSEGNALTSVIVGGGAAASAAAPRLTVWMAGTHDGVVWGTARVHVLEACRRLGYDTREEAPDAAHRHSWREAFLTNSLRLVQPLHSVACGAANVWGLPPWEVRFDAAPGPVTAALAAAVTAALPTCRATDL</sequence>
<gene>
    <name evidence="2" type="ORF">C2E20_5341</name>
</gene>
<dbReference type="Pfam" id="PF01063">
    <property type="entry name" value="Aminotran_4"/>
    <property type="match status" value="1"/>
</dbReference>
<name>A0A2P6VBG6_9CHLO</name>
<feature type="region of interest" description="Disordered" evidence="1">
    <location>
        <begin position="1"/>
        <end position="20"/>
    </location>
</feature>
<dbReference type="GO" id="GO:0003824">
    <property type="term" value="F:catalytic activity"/>
    <property type="evidence" value="ECO:0007669"/>
    <property type="project" value="InterPro"/>
</dbReference>
<dbReference type="EMBL" id="LHPF02000015">
    <property type="protein sequence ID" value="PSC71418.1"/>
    <property type="molecule type" value="Genomic_DNA"/>
</dbReference>